<proteinExistence type="predicted"/>
<evidence type="ECO:0000313" key="3">
    <source>
        <dbReference type="Proteomes" id="UP000502617"/>
    </source>
</evidence>
<protein>
    <submittedName>
        <fullName evidence="2">Tail fiber protein</fullName>
    </submittedName>
</protein>
<feature type="compositionally biased region" description="Polar residues" evidence="1">
    <location>
        <begin position="1"/>
        <end position="13"/>
    </location>
</feature>
<reference evidence="2 3" key="1">
    <citation type="submission" date="2020-03" db="EMBL/GenBank/DDBJ databases">
        <title>The Isolation and Genome Sequence of a Novel Cyanophage S-N03 from the Huanghai Sea, China.</title>
        <authorList>
            <person name="Jiang T."/>
        </authorList>
    </citation>
    <scope>NUCLEOTIDE SEQUENCE [LARGE SCALE GENOMIC DNA]</scope>
</reference>
<organism evidence="2 3">
    <name type="scientific">Synechococcus phage S-N03</name>
    <dbReference type="NCBI Taxonomy" id="2718943"/>
    <lineage>
        <taxon>Viruses</taxon>
        <taxon>Duplodnaviria</taxon>
        <taxon>Heunggongvirae</taxon>
        <taxon>Uroviricota</taxon>
        <taxon>Caudoviricetes</taxon>
        <taxon>Pantevenvirales</taxon>
        <taxon>Kyanoviridae</taxon>
        <taxon>Huanghaivirus</taxon>
        <taxon>Huanghaivirus snothree</taxon>
    </lineage>
</organism>
<dbReference type="RefSeq" id="YP_010669020.1">
    <property type="nucleotide sequence ID" value="NC_070959.1"/>
</dbReference>
<accession>A0A6G8R5H0</accession>
<sequence>MSTLKTKNIQHPSASGPAIALNPNGTFTADIEDLSAESLHGGTFSLRNKLINGSFDIWQRGTTFSGEVYTADRWFVGGGGGASNRVFGPAGVATYALQVALNTADVQQFIELPATGRAGEYQVGTSWTLSWYQNHSTAGGASLTFMDSSSVSGGSNPMTFGTPVAVETVGSWTRYKAEIAITEAPVSTNTCLRVVVGNTGVTNTQYTGIQFEKGGLTTFEQRPAGLELALCQRYYQTVPKEIRIAVTITGSGQVNTYYQFPVTFRVAPTASDVTYTSATATGGAFNVRTNSMGDFSVTGPTDTALTTQLTNDLTLDAEF</sequence>
<evidence type="ECO:0000256" key="1">
    <source>
        <dbReference type="SAM" id="MobiDB-lite"/>
    </source>
</evidence>
<dbReference type="Proteomes" id="UP000502617">
    <property type="component" value="Segment"/>
</dbReference>
<keyword evidence="3" id="KW-1185">Reference proteome</keyword>
<feature type="region of interest" description="Disordered" evidence="1">
    <location>
        <begin position="1"/>
        <end position="20"/>
    </location>
</feature>
<dbReference type="KEGG" id="vg:77945174"/>
<name>A0A6G8R5H0_9CAUD</name>
<evidence type="ECO:0000313" key="2">
    <source>
        <dbReference type="EMBL" id="QIN96640.1"/>
    </source>
</evidence>
<dbReference type="GeneID" id="77945174"/>
<dbReference type="EMBL" id="MT162466">
    <property type="protein sequence ID" value="QIN96640.1"/>
    <property type="molecule type" value="Genomic_DNA"/>
</dbReference>